<dbReference type="GO" id="GO:0046677">
    <property type="term" value="P:response to antibiotic"/>
    <property type="evidence" value="ECO:0007669"/>
    <property type="project" value="UniProtKB-KW"/>
</dbReference>
<keyword evidence="6" id="KW-1003">Cell membrane</keyword>
<dbReference type="PIRSF" id="PIRSF006648">
    <property type="entry name" value="DrrB"/>
    <property type="match status" value="1"/>
</dbReference>
<evidence type="ECO:0000256" key="4">
    <source>
        <dbReference type="ARBA" id="ARBA00023136"/>
    </source>
</evidence>
<evidence type="ECO:0000259" key="7">
    <source>
        <dbReference type="PROSITE" id="PS51012"/>
    </source>
</evidence>
<dbReference type="RefSeq" id="WP_106185470.1">
    <property type="nucleotide sequence ID" value="NZ_PVTF01000001.1"/>
</dbReference>
<dbReference type="GO" id="GO:0140359">
    <property type="term" value="F:ABC-type transporter activity"/>
    <property type="evidence" value="ECO:0007669"/>
    <property type="project" value="InterPro"/>
</dbReference>
<keyword evidence="4 6" id="KW-0472">Membrane</keyword>
<name>A0A2T0TL61_9PSEU</name>
<protein>
    <recommendedName>
        <fullName evidence="6">Transport permease protein</fullName>
    </recommendedName>
</protein>
<keyword evidence="9" id="KW-1185">Reference proteome</keyword>
<comment type="similarity">
    <text evidence="6">Belongs to the ABC-2 integral membrane protein family.</text>
</comment>
<keyword evidence="6" id="KW-0813">Transport</keyword>
<dbReference type="PANTHER" id="PTHR43229:SF6">
    <property type="entry name" value="ABC-TYPE MULTIDRUG TRANSPORT SYSTEM, PERMEASE COMPONENT"/>
    <property type="match status" value="1"/>
</dbReference>
<dbReference type="Proteomes" id="UP000239494">
    <property type="component" value="Unassembled WGS sequence"/>
</dbReference>
<keyword evidence="5" id="KW-0046">Antibiotic resistance</keyword>
<reference evidence="8 9" key="1">
    <citation type="submission" date="2018-03" db="EMBL/GenBank/DDBJ databases">
        <title>Genomic Encyclopedia of Archaeal and Bacterial Type Strains, Phase II (KMG-II): from individual species to whole genera.</title>
        <authorList>
            <person name="Goeker M."/>
        </authorList>
    </citation>
    <scope>NUCLEOTIDE SEQUENCE [LARGE SCALE GENOMIC DNA]</scope>
    <source>
        <strain evidence="8 9">DSM 44720</strain>
    </source>
</reference>
<evidence type="ECO:0000313" key="9">
    <source>
        <dbReference type="Proteomes" id="UP000239494"/>
    </source>
</evidence>
<keyword evidence="2 6" id="KW-0812">Transmembrane</keyword>
<feature type="transmembrane region" description="Helical" evidence="6">
    <location>
        <begin position="139"/>
        <end position="164"/>
    </location>
</feature>
<feature type="transmembrane region" description="Helical" evidence="6">
    <location>
        <begin position="102"/>
        <end position="127"/>
    </location>
</feature>
<gene>
    <name evidence="8" type="ORF">CLV43_101726</name>
</gene>
<feature type="transmembrane region" description="Helical" evidence="6">
    <location>
        <begin position="57"/>
        <end position="81"/>
    </location>
</feature>
<organism evidence="8 9">
    <name type="scientific">Umezawaea tangerina</name>
    <dbReference type="NCBI Taxonomy" id="84725"/>
    <lineage>
        <taxon>Bacteria</taxon>
        <taxon>Bacillati</taxon>
        <taxon>Actinomycetota</taxon>
        <taxon>Actinomycetes</taxon>
        <taxon>Pseudonocardiales</taxon>
        <taxon>Pseudonocardiaceae</taxon>
        <taxon>Umezawaea</taxon>
    </lineage>
</organism>
<feature type="transmembrane region" description="Helical" evidence="6">
    <location>
        <begin position="24"/>
        <end position="45"/>
    </location>
</feature>
<evidence type="ECO:0000256" key="1">
    <source>
        <dbReference type="ARBA" id="ARBA00004141"/>
    </source>
</evidence>
<evidence type="ECO:0000313" key="8">
    <source>
        <dbReference type="EMBL" id="PRY46450.1"/>
    </source>
</evidence>
<dbReference type="InterPro" id="IPR013525">
    <property type="entry name" value="ABC2_TM"/>
</dbReference>
<evidence type="ECO:0000256" key="6">
    <source>
        <dbReference type="RuleBase" id="RU361157"/>
    </source>
</evidence>
<evidence type="ECO:0000256" key="2">
    <source>
        <dbReference type="ARBA" id="ARBA00022692"/>
    </source>
</evidence>
<evidence type="ECO:0000256" key="3">
    <source>
        <dbReference type="ARBA" id="ARBA00022989"/>
    </source>
</evidence>
<keyword evidence="3 6" id="KW-1133">Transmembrane helix</keyword>
<dbReference type="EMBL" id="PVTF01000001">
    <property type="protein sequence ID" value="PRY46450.1"/>
    <property type="molecule type" value="Genomic_DNA"/>
</dbReference>
<feature type="transmembrane region" description="Helical" evidence="6">
    <location>
        <begin position="237"/>
        <end position="257"/>
    </location>
</feature>
<comment type="subcellular location">
    <subcellularLocation>
        <location evidence="6">Cell membrane</location>
        <topology evidence="6">Multi-pass membrane protein</topology>
    </subcellularLocation>
    <subcellularLocation>
        <location evidence="1">Membrane</location>
        <topology evidence="1">Multi-pass membrane protein</topology>
    </subcellularLocation>
</comment>
<sequence length="262" mass="27551">MSTVAIGAARGRLELREFFRRKEAVVFTFSLPAFILVLLGSVFSGDMVDAGVSMSQLFTASMVGAGILSTSFITLGVGVATDREDGTLKRLRGTPMPAAAYFLGKLVLVAVASLAEVALLLAVGVLLFDVELPTDPARWLTFAWVFALGVVSCSLLGIAASGLAKSSRSAPAVMNLPYIGLQFISGVFINPIVALPAAMVGVASFFPLKWICQGMRSVFLPDGATALEMAGAWEHGLTALVLGAWCVVGLALCLATFRWTNK</sequence>
<dbReference type="OrthoDB" id="9786643at2"/>
<proteinExistence type="inferred from homology"/>
<evidence type="ECO:0000256" key="5">
    <source>
        <dbReference type="ARBA" id="ARBA00023251"/>
    </source>
</evidence>
<dbReference type="InterPro" id="IPR000412">
    <property type="entry name" value="ABC_2_transport"/>
</dbReference>
<comment type="caution">
    <text evidence="8">The sequence shown here is derived from an EMBL/GenBank/DDBJ whole genome shotgun (WGS) entry which is preliminary data.</text>
</comment>
<feature type="transmembrane region" description="Helical" evidence="6">
    <location>
        <begin position="176"/>
        <end position="206"/>
    </location>
</feature>
<dbReference type="InterPro" id="IPR047817">
    <property type="entry name" value="ABC2_TM_bact-type"/>
</dbReference>
<dbReference type="Pfam" id="PF01061">
    <property type="entry name" value="ABC2_membrane"/>
    <property type="match status" value="1"/>
</dbReference>
<dbReference type="PROSITE" id="PS51012">
    <property type="entry name" value="ABC_TM2"/>
    <property type="match status" value="1"/>
</dbReference>
<feature type="domain" description="ABC transmembrane type-2" evidence="7">
    <location>
        <begin position="23"/>
        <end position="260"/>
    </location>
</feature>
<dbReference type="GO" id="GO:0043190">
    <property type="term" value="C:ATP-binding cassette (ABC) transporter complex"/>
    <property type="evidence" value="ECO:0007669"/>
    <property type="project" value="InterPro"/>
</dbReference>
<accession>A0A2T0TL61</accession>
<dbReference type="AlphaFoldDB" id="A0A2T0TL61"/>
<dbReference type="InterPro" id="IPR051784">
    <property type="entry name" value="Nod_factor_ABC_transporter"/>
</dbReference>
<dbReference type="PANTHER" id="PTHR43229">
    <property type="entry name" value="NODULATION PROTEIN J"/>
    <property type="match status" value="1"/>
</dbReference>